<proteinExistence type="predicted"/>
<dbReference type="AlphaFoldDB" id="A0AAW4PAP4"/>
<sequence length="190" mass="21898">MSANICKGFITHDDRQREACVEAFFEVDRYQFPHLSEAEARRAATAYVDALWAKDDVEAPYVLEDGSLDRESLDDADWSPVVECLERRADIVGMPREYATATTDGWRKHKTGGDYWTPHMRAQLHEVRAALDDTEYPHKRGTSRHGLGPLPARYLVGIELHDMKSEEHWEEAVDVMQSYFAELLRTQRDD</sequence>
<reference evidence="1 2" key="1">
    <citation type="submission" date="2021-06" db="EMBL/GenBank/DDBJ databases">
        <title>Halomicroarcula sp. a new haloarchaeum isolated from saline soil.</title>
        <authorList>
            <person name="Duran-Viseras A."/>
            <person name="Sanchez-Porro C."/>
            <person name="Ventosa A."/>
        </authorList>
    </citation>
    <scope>NUCLEOTIDE SEQUENCE [LARGE SCALE GENOMIC DNA]</scope>
    <source>
        <strain evidence="1 2">F27</strain>
    </source>
</reference>
<dbReference type="RefSeq" id="WP_220579627.1">
    <property type="nucleotide sequence ID" value="NZ_RKLT01000002.1"/>
</dbReference>
<organism evidence="1 2">
    <name type="scientific">Haloarcula nitratireducens</name>
    <dbReference type="NCBI Taxonomy" id="2487749"/>
    <lineage>
        <taxon>Archaea</taxon>
        <taxon>Methanobacteriati</taxon>
        <taxon>Methanobacteriota</taxon>
        <taxon>Stenosarchaea group</taxon>
        <taxon>Halobacteria</taxon>
        <taxon>Halobacteriales</taxon>
        <taxon>Haloarculaceae</taxon>
        <taxon>Haloarcula</taxon>
    </lineage>
</organism>
<name>A0AAW4PAP4_9EURY</name>
<dbReference type="Proteomes" id="UP001430455">
    <property type="component" value="Unassembled WGS sequence"/>
</dbReference>
<evidence type="ECO:0000313" key="1">
    <source>
        <dbReference type="EMBL" id="MBX0294974.1"/>
    </source>
</evidence>
<evidence type="ECO:0000313" key="2">
    <source>
        <dbReference type="Proteomes" id="UP001430455"/>
    </source>
</evidence>
<comment type="caution">
    <text evidence="1">The sequence shown here is derived from an EMBL/GenBank/DDBJ whole genome shotgun (WGS) entry which is preliminary data.</text>
</comment>
<accession>A0AAW4PAP4</accession>
<dbReference type="EMBL" id="RKLT01000002">
    <property type="protein sequence ID" value="MBX0294974.1"/>
    <property type="molecule type" value="Genomic_DNA"/>
</dbReference>
<keyword evidence="2" id="KW-1185">Reference proteome</keyword>
<protein>
    <submittedName>
        <fullName evidence="1">Uncharacterized protein</fullName>
    </submittedName>
</protein>
<gene>
    <name evidence="1" type="ORF">EGH23_08805</name>
</gene>